<dbReference type="Pfam" id="PF00905">
    <property type="entry name" value="Transpeptidase"/>
    <property type="match status" value="1"/>
</dbReference>
<evidence type="ECO:0000259" key="1">
    <source>
        <dbReference type="Pfam" id="PF00905"/>
    </source>
</evidence>
<dbReference type="GO" id="GO:0046677">
    <property type="term" value="P:response to antibiotic"/>
    <property type="evidence" value="ECO:0007669"/>
    <property type="project" value="InterPro"/>
</dbReference>
<dbReference type="PANTHER" id="PTHR30627:SF24">
    <property type="entry name" value="PENICILLIN-BINDING PROTEIN 4B"/>
    <property type="match status" value="1"/>
</dbReference>
<dbReference type="SUPFAM" id="SSF56601">
    <property type="entry name" value="beta-lactamase/transpeptidase-like"/>
    <property type="match status" value="1"/>
</dbReference>
<feature type="domain" description="Penicillin-binding protein transpeptidase" evidence="1">
    <location>
        <begin position="264"/>
        <end position="520"/>
    </location>
</feature>
<dbReference type="InterPro" id="IPR007887">
    <property type="entry name" value="MecA_N"/>
</dbReference>
<protein>
    <submittedName>
        <fullName evidence="3">MecA-like transpeptidase family protein</fullName>
    </submittedName>
</protein>
<dbReference type="InterPro" id="IPR050515">
    <property type="entry name" value="Beta-lactam/transpept"/>
</dbReference>
<reference evidence="3 4" key="1">
    <citation type="submission" date="2018-03" db="EMBL/GenBank/DDBJ databases">
        <title>Genomic Encyclopedia of Type Strains, Phase III (KMG-III): the genomes of soil and plant-associated and newly described type strains.</title>
        <authorList>
            <person name="Whitman W."/>
        </authorList>
    </citation>
    <scope>NUCLEOTIDE SEQUENCE [LARGE SCALE GENOMIC DNA]</scope>
    <source>
        <strain evidence="3 4">CGMCC 4.7125</strain>
    </source>
</reference>
<comment type="caution">
    <text evidence="3">The sequence shown here is derived from an EMBL/GenBank/DDBJ whole genome shotgun (WGS) entry which is preliminary data.</text>
</comment>
<organism evidence="3 4">
    <name type="scientific">Prauserella shujinwangii</name>
    <dbReference type="NCBI Taxonomy" id="1453103"/>
    <lineage>
        <taxon>Bacteria</taxon>
        <taxon>Bacillati</taxon>
        <taxon>Actinomycetota</taxon>
        <taxon>Actinomycetes</taxon>
        <taxon>Pseudonocardiales</taxon>
        <taxon>Pseudonocardiaceae</taxon>
        <taxon>Prauserella</taxon>
    </lineage>
</organism>
<dbReference type="InterPro" id="IPR001460">
    <property type="entry name" value="PCN-bd_Tpept"/>
</dbReference>
<dbReference type="PANTHER" id="PTHR30627">
    <property type="entry name" value="PEPTIDOGLYCAN D,D-TRANSPEPTIDASE"/>
    <property type="match status" value="1"/>
</dbReference>
<evidence type="ECO:0000313" key="4">
    <source>
        <dbReference type="Proteomes" id="UP000238362"/>
    </source>
</evidence>
<gene>
    <name evidence="3" type="ORF">B0I33_10774</name>
</gene>
<feature type="domain" description="NTF2-like N-terminal transpeptidase" evidence="2">
    <location>
        <begin position="52"/>
        <end position="158"/>
    </location>
</feature>
<dbReference type="EMBL" id="PVNH01000007">
    <property type="protein sequence ID" value="PRX46497.1"/>
    <property type="molecule type" value="Genomic_DNA"/>
</dbReference>
<dbReference type="InterPro" id="IPR012338">
    <property type="entry name" value="Beta-lactam/transpept-like"/>
</dbReference>
<dbReference type="OrthoDB" id="5241017at2"/>
<accession>A0A2T0LS50</accession>
<dbReference type="PROSITE" id="PS51318">
    <property type="entry name" value="TAT"/>
    <property type="match status" value="1"/>
</dbReference>
<dbReference type="GO" id="GO:0008658">
    <property type="term" value="F:penicillin binding"/>
    <property type="evidence" value="ECO:0007669"/>
    <property type="project" value="InterPro"/>
</dbReference>
<dbReference type="RefSeq" id="WP_106179911.1">
    <property type="nucleotide sequence ID" value="NZ_PVNH01000007.1"/>
</dbReference>
<dbReference type="InterPro" id="IPR006311">
    <property type="entry name" value="TAT_signal"/>
</dbReference>
<evidence type="ECO:0000259" key="2">
    <source>
        <dbReference type="Pfam" id="PF05223"/>
    </source>
</evidence>
<sequence length="534" mass="53701">MGTRTRRWVLGTAALAVVAIVAAAAVVLWGPAPVAGDGDPDAGAPAGAGVVASDFLAAFARGAPAEAAVYTDAPDEAAAGLTAAIAGLADATLRAELAPLPDVPADGDRVRGTATLTWTLGAGRTWRYETAVEVRRHDGGWAVHWTPALVHPRLGEGQRLEVRSATGPAVLDGAGRPLLVWRGGAAVRAPDAPRSILLPGLARVAVERAGGAWSVVAAGADGAAARLYGSPATDAEPLRSTLDLDVQRAARAAVDGTGLPAHLVALRPSDGAVLAVAQNAAAGAAPHALTGLYPPGSTFKIATATAVLHRGLAAPDTVLPCPGTARLGTRTIPNDGEFDLGSVPLRTAFAESCNTTFARLATRLPADGLQQAATRLGLNADFTIPGATTEAGTVTAAPDPVQRLEDAIGQGRVLASPFGVALMAATVAEGAAVTPRLWRDLPTGVGTGYEPPPAPVLGQVRAMMRQVVTGGTGAALAGRGAVYGKTGTAQAAEAETHGWFAGFRDDLAFAVLVRGAGTSGPAVTATADFLDRLP</sequence>
<dbReference type="GO" id="GO:0005886">
    <property type="term" value="C:plasma membrane"/>
    <property type="evidence" value="ECO:0007669"/>
    <property type="project" value="TreeGrafter"/>
</dbReference>
<evidence type="ECO:0000313" key="3">
    <source>
        <dbReference type="EMBL" id="PRX46497.1"/>
    </source>
</evidence>
<keyword evidence="4" id="KW-1185">Reference proteome</keyword>
<dbReference type="Pfam" id="PF05223">
    <property type="entry name" value="MecA_N"/>
    <property type="match status" value="1"/>
</dbReference>
<dbReference type="AlphaFoldDB" id="A0A2T0LS50"/>
<dbReference type="Gene3D" id="3.40.710.10">
    <property type="entry name" value="DD-peptidase/beta-lactamase superfamily"/>
    <property type="match status" value="1"/>
</dbReference>
<dbReference type="GO" id="GO:0071972">
    <property type="term" value="F:peptidoglycan L,D-transpeptidase activity"/>
    <property type="evidence" value="ECO:0007669"/>
    <property type="project" value="TreeGrafter"/>
</dbReference>
<name>A0A2T0LS50_9PSEU</name>
<dbReference type="GO" id="GO:0071555">
    <property type="term" value="P:cell wall organization"/>
    <property type="evidence" value="ECO:0007669"/>
    <property type="project" value="TreeGrafter"/>
</dbReference>
<proteinExistence type="predicted"/>
<dbReference type="Proteomes" id="UP000238362">
    <property type="component" value="Unassembled WGS sequence"/>
</dbReference>